<dbReference type="AlphaFoldDB" id="A0A8J7U6S0"/>
<dbReference type="RefSeq" id="WP_207863029.1">
    <property type="nucleotide sequence ID" value="NZ_JAFREP010000048.1"/>
</dbReference>
<protein>
    <recommendedName>
        <fullName evidence="3">ATP-binding protein</fullName>
    </recommendedName>
</protein>
<gene>
    <name evidence="1" type="ORF">J3U88_31620</name>
</gene>
<comment type="caution">
    <text evidence="1">The sequence shown here is derived from an EMBL/GenBank/DDBJ whole genome shotgun (WGS) entry which is preliminary data.</text>
</comment>
<evidence type="ECO:0000313" key="2">
    <source>
        <dbReference type="Proteomes" id="UP000664417"/>
    </source>
</evidence>
<dbReference type="Proteomes" id="UP000664417">
    <property type="component" value="Unassembled WGS sequence"/>
</dbReference>
<sequence>MRTVLEHQHLFPLGERLGPDSLYVERDTDIHNFEQWLAWIPRGLAQSRALVARAGSGKSTFLQRLFNRLWQQRTDCVPFYYEIPAASIWLPNLAEHYFRVFASHYLAFRLMKPDRVTQLYDFKDIARIAEAQQLHAIAEDVHQLQVFFSGGRNDQAAELAFSAPHRYAQIFKTPVVVLLDEFQRLGTVVTSDALKQVREPSAVSFFEPWLASKSAPALLALSRRGRQAAMIDPLVRAGAVTLYDWDPCLSFEEGLEAVFRYAQDYNVGLTNESALLLNSITQGDAWTIAQVVRRAGRAALDLDSSAAVKQAVTRVMSERDEVLALSWMLAFESSALDLDDPLMRRLLFVFTDRAGKDWSVAQLLEHLELDETQETALQTRLDMLHNAGLILTTTRHRVYQGHRDPTLQLVLHQRFAPEGGAARVLEPVYRHRLKSLRKHYPTLESLLHKVSPRFAALQLGYDMRERAEFTLDTYFDHLDDASVFRVGRVFWQYVAEKRIGDKCRFDLKITDQKGRVLLVDVICGERWVDVDTVHDFLSRIRFFREAEGTAETFAGLLALEGFSPNALKLCAENQIGVTTQLRYLRTTWSEEALN</sequence>
<accession>A0A8J7U6S0</accession>
<dbReference type="SUPFAM" id="SSF52540">
    <property type="entry name" value="P-loop containing nucleoside triphosphate hydrolases"/>
    <property type="match status" value="1"/>
</dbReference>
<reference evidence="1" key="1">
    <citation type="submission" date="2021-03" db="EMBL/GenBank/DDBJ databases">
        <authorList>
            <person name="Wang G."/>
        </authorList>
    </citation>
    <scope>NUCLEOTIDE SEQUENCE</scope>
    <source>
        <strain evidence="1">KCTC 12899</strain>
    </source>
</reference>
<organism evidence="1 2">
    <name type="scientific">Acanthopleuribacter pedis</name>
    <dbReference type="NCBI Taxonomy" id="442870"/>
    <lineage>
        <taxon>Bacteria</taxon>
        <taxon>Pseudomonadati</taxon>
        <taxon>Acidobacteriota</taxon>
        <taxon>Holophagae</taxon>
        <taxon>Acanthopleuribacterales</taxon>
        <taxon>Acanthopleuribacteraceae</taxon>
        <taxon>Acanthopleuribacter</taxon>
    </lineage>
</organism>
<keyword evidence="2" id="KW-1185">Reference proteome</keyword>
<name>A0A8J7U6S0_9BACT</name>
<evidence type="ECO:0000313" key="1">
    <source>
        <dbReference type="EMBL" id="MBO1323057.1"/>
    </source>
</evidence>
<proteinExistence type="predicted"/>
<dbReference type="Gene3D" id="3.40.50.300">
    <property type="entry name" value="P-loop containing nucleotide triphosphate hydrolases"/>
    <property type="match status" value="1"/>
</dbReference>
<dbReference type="EMBL" id="JAFREP010000048">
    <property type="protein sequence ID" value="MBO1323057.1"/>
    <property type="molecule type" value="Genomic_DNA"/>
</dbReference>
<evidence type="ECO:0008006" key="3">
    <source>
        <dbReference type="Google" id="ProtNLM"/>
    </source>
</evidence>
<dbReference type="InterPro" id="IPR027417">
    <property type="entry name" value="P-loop_NTPase"/>
</dbReference>